<dbReference type="OrthoDB" id="2340043at2"/>
<keyword evidence="4" id="KW-1185">Reference proteome</keyword>
<evidence type="ECO:0000313" key="4">
    <source>
        <dbReference type="Proteomes" id="UP000653480"/>
    </source>
</evidence>
<gene>
    <name evidence="3" type="ORF">GCM10011574_40470</name>
</gene>
<keyword evidence="3" id="KW-0378">Hydrolase</keyword>
<reference evidence="3" key="1">
    <citation type="journal article" date="2014" name="Int. J. Syst. Evol. Microbiol.">
        <title>Complete genome sequence of Corynebacterium casei LMG S-19264T (=DSM 44701T), isolated from a smear-ripened cheese.</title>
        <authorList>
            <consortium name="US DOE Joint Genome Institute (JGI-PGF)"/>
            <person name="Walter F."/>
            <person name="Albersmeier A."/>
            <person name="Kalinowski J."/>
            <person name="Ruckert C."/>
        </authorList>
    </citation>
    <scope>NUCLEOTIDE SEQUENCE</scope>
    <source>
        <strain evidence="3">CGMCC 4.7138</strain>
    </source>
</reference>
<feature type="domain" description="Endonuclease/exonuclease/phosphatase" evidence="2">
    <location>
        <begin position="116"/>
        <end position="322"/>
    </location>
</feature>
<accession>A0A8H9LEQ4</accession>
<keyword evidence="1" id="KW-1133">Transmembrane helix</keyword>
<sequence>MTEVDVGGEIVSPPRRRLRVSPLSAWIAAAPFALWAAARLAGADGAAHLWGVGVALMTATPYVAAASLLAVLIALAARRAAVIAVAVAASAILAAVVLPRAAGSAPTATGPSLRILTVNLRFGAGDAATVVDLVRRLEPDVLSTQELTPEAVGALDAAGVARLLPYRHLEDGPGPSGSGIYARHPLIGAPDFAPEGGHNMPRARLTLPSGPPVEIVDVHTLAPRNGHDVVQWAAELAALPAASPGVVRVLAGDFNANLDHADLRAVLGRGYADAADATGDGLTTTWPANRRYPPLITIDHVLYDRRAAAVSTSVHNVPGSDHRALFAELRLPRSRGPLRP</sequence>
<protein>
    <submittedName>
        <fullName evidence="3">Endonuclease</fullName>
    </submittedName>
</protein>
<dbReference type="EMBL" id="BMMN01000007">
    <property type="protein sequence ID" value="GGO17195.1"/>
    <property type="molecule type" value="Genomic_DNA"/>
</dbReference>
<comment type="caution">
    <text evidence="3">The sequence shown here is derived from an EMBL/GenBank/DDBJ whole genome shotgun (WGS) entry which is preliminary data.</text>
</comment>
<dbReference type="Proteomes" id="UP000653480">
    <property type="component" value="Unassembled WGS sequence"/>
</dbReference>
<dbReference type="RefSeq" id="WP_142571393.1">
    <property type="nucleotide sequence ID" value="NZ_BMMN01000007.1"/>
</dbReference>
<dbReference type="InterPro" id="IPR036691">
    <property type="entry name" value="Endo/exonu/phosph_ase_sf"/>
</dbReference>
<evidence type="ECO:0000259" key="2">
    <source>
        <dbReference type="Pfam" id="PF03372"/>
    </source>
</evidence>
<keyword evidence="3" id="KW-0255">Endonuclease</keyword>
<keyword evidence="1" id="KW-0812">Transmembrane</keyword>
<dbReference type="Pfam" id="PF03372">
    <property type="entry name" value="Exo_endo_phos"/>
    <property type="match status" value="1"/>
</dbReference>
<dbReference type="Gene3D" id="3.60.10.10">
    <property type="entry name" value="Endonuclease/exonuclease/phosphatase"/>
    <property type="match status" value="1"/>
</dbReference>
<dbReference type="AlphaFoldDB" id="A0A8H9LEQ4"/>
<evidence type="ECO:0000313" key="3">
    <source>
        <dbReference type="EMBL" id="GGO17195.1"/>
    </source>
</evidence>
<feature type="transmembrane region" description="Helical" evidence="1">
    <location>
        <begin position="80"/>
        <end position="98"/>
    </location>
</feature>
<dbReference type="SUPFAM" id="SSF56219">
    <property type="entry name" value="DNase I-like"/>
    <property type="match status" value="1"/>
</dbReference>
<evidence type="ECO:0000256" key="1">
    <source>
        <dbReference type="SAM" id="Phobius"/>
    </source>
</evidence>
<organism evidence="3 4">
    <name type="scientific">Microbispora bryophytorum</name>
    <dbReference type="NCBI Taxonomy" id="1460882"/>
    <lineage>
        <taxon>Bacteria</taxon>
        <taxon>Bacillati</taxon>
        <taxon>Actinomycetota</taxon>
        <taxon>Actinomycetes</taxon>
        <taxon>Streptosporangiales</taxon>
        <taxon>Streptosporangiaceae</taxon>
        <taxon>Microbispora</taxon>
    </lineage>
</organism>
<keyword evidence="3" id="KW-0540">Nuclease</keyword>
<feature type="transmembrane region" description="Helical" evidence="1">
    <location>
        <begin position="23"/>
        <end position="41"/>
    </location>
</feature>
<dbReference type="InterPro" id="IPR005135">
    <property type="entry name" value="Endo/exonuclease/phosphatase"/>
</dbReference>
<feature type="transmembrane region" description="Helical" evidence="1">
    <location>
        <begin position="47"/>
        <end position="73"/>
    </location>
</feature>
<reference evidence="3" key="2">
    <citation type="submission" date="2020-09" db="EMBL/GenBank/DDBJ databases">
        <authorList>
            <person name="Sun Q."/>
            <person name="Zhou Y."/>
        </authorList>
    </citation>
    <scope>NUCLEOTIDE SEQUENCE</scope>
    <source>
        <strain evidence="3">CGMCC 4.7138</strain>
    </source>
</reference>
<proteinExistence type="predicted"/>
<dbReference type="GO" id="GO:0004519">
    <property type="term" value="F:endonuclease activity"/>
    <property type="evidence" value="ECO:0007669"/>
    <property type="project" value="UniProtKB-KW"/>
</dbReference>
<keyword evidence="1" id="KW-0472">Membrane</keyword>
<name>A0A8H9LEQ4_9ACTN</name>